<dbReference type="Gene3D" id="3.40.50.300">
    <property type="entry name" value="P-loop containing nucleotide triphosphate hydrolases"/>
    <property type="match status" value="1"/>
</dbReference>
<dbReference type="PANTHER" id="PTHR43335">
    <property type="entry name" value="ABC TRANSPORTER, ATP-BINDING PROTEIN"/>
    <property type="match status" value="1"/>
</dbReference>
<dbReference type="EMBL" id="AZEZ01000032">
    <property type="protein sequence ID" value="KRL44800.1"/>
    <property type="molecule type" value="Genomic_DNA"/>
</dbReference>
<keyword evidence="2" id="KW-0813">Transport</keyword>
<keyword evidence="7" id="KW-1185">Reference proteome</keyword>
<dbReference type="GO" id="GO:0005524">
    <property type="term" value="F:ATP binding"/>
    <property type="evidence" value="ECO:0007669"/>
    <property type="project" value="UniProtKB-KW"/>
</dbReference>
<proteinExistence type="inferred from homology"/>
<comment type="similarity">
    <text evidence="1">Belongs to the ABC transporter superfamily.</text>
</comment>
<reference evidence="6 7" key="1">
    <citation type="journal article" date="2015" name="Genome Announc.">
        <title>Expanding the biotechnology potential of lactobacilli through comparative genomics of 213 strains and associated genera.</title>
        <authorList>
            <person name="Sun Z."/>
            <person name="Harris H.M."/>
            <person name="McCann A."/>
            <person name="Guo C."/>
            <person name="Argimon S."/>
            <person name="Zhang W."/>
            <person name="Yang X."/>
            <person name="Jeffery I.B."/>
            <person name="Cooney J.C."/>
            <person name="Kagawa T.F."/>
            <person name="Liu W."/>
            <person name="Song Y."/>
            <person name="Salvetti E."/>
            <person name="Wrobel A."/>
            <person name="Rasinkangas P."/>
            <person name="Parkhill J."/>
            <person name="Rea M.C."/>
            <person name="O'Sullivan O."/>
            <person name="Ritari J."/>
            <person name="Douillard F.P."/>
            <person name="Paul Ross R."/>
            <person name="Yang R."/>
            <person name="Briner A.E."/>
            <person name="Felis G.E."/>
            <person name="de Vos W.M."/>
            <person name="Barrangou R."/>
            <person name="Klaenhammer T.R."/>
            <person name="Caufield P.W."/>
            <person name="Cui Y."/>
            <person name="Zhang H."/>
            <person name="O'Toole P.W."/>
        </authorList>
    </citation>
    <scope>NUCLEOTIDE SEQUENCE [LARGE SCALE GENOMIC DNA]</scope>
    <source>
        <strain evidence="6 7">DSM 14500</strain>
    </source>
</reference>
<dbReference type="PROSITE" id="PS50893">
    <property type="entry name" value="ABC_TRANSPORTER_2"/>
    <property type="match status" value="1"/>
</dbReference>
<dbReference type="PATRIC" id="fig|1423770.3.peg.2050"/>
<evidence type="ECO:0000259" key="5">
    <source>
        <dbReference type="PROSITE" id="PS50893"/>
    </source>
</evidence>
<evidence type="ECO:0000256" key="3">
    <source>
        <dbReference type="ARBA" id="ARBA00022741"/>
    </source>
</evidence>
<dbReference type="Pfam" id="PF00005">
    <property type="entry name" value="ABC_tran"/>
    <property type="match status" value="1"/>
</dbReference>
<evidence type="ECO:0000256" key="4">
    <source>
        <dbReference type="ARBA" id="ARBA00022840"/>
    </source>
</evidence>
<comment type="caution">
    <text evidence="6">The sequence shown here is derived from an EMBL/GenBank/DDBJ whole genome shotgun (WGS) entry which is preliminary data.</text>
</comment>
<evidence type="ECO:0000313" key="7">
    <source>
        <dbReference type="Proteomes" id="UP000050872"/>
    </source>
</evidence>
<dbReference type="AlphaFoldDB" id="A0A0R1QIX6"/>
<dbReference type="InterPro" id="IPR027417">
    <property type="entry name" value="P-loop_NTPase"/>
</dbReference>
<dbReference type="InterPro" id="IPR003593">
    <property type="entry name" value="AAA+_ATPase"/>
</dbReference>
<keyword evidence="3" id="KW-0547">Nucleotide-binding</keyword>
<evidence type="ECO:0000256" key="2">
    <source>
        <dbReference type="ARBA" id="ARBA00022448"/>
    </source>
</evidence>
<dbReference type="OrthoDB" id="9804819at2"/>
<feature type="domain" description="ABC transporter" evidence="5">
    <location>
        <begin position="4"/>
        <end position="235"/>
    </location>
</feature>
<dbReference type="SUPFAM" id="SSF52540">
    <property type="entry name" value="P-loop containing nucleoside triphosphate hydrolases"/>
    <property type="match status" value="1"/>
</dbReference>
<protein>
    <submittedName>
        <fullName evidence="6">ABC transporter ATPase</fullName>
    </submittedName>
</protein>
<evidence type="ECO:0000256" key="1">
    <source>
        <dbReference type="ARBA" id="ARBA00005417"/>
    </source>
</evidence>
<keyword evidence="4" id="KW-0067">ATP-binding</keyword>
<gene>
    <name evidence="6" type="ORF">FD29_GL001997</name>
</gene>
<evidence type="ECO:0000313" key="6">
    <source>
        <dbReference type="EMBL" id="KRL44800.1"/>
    </source>
</evidence>
<organism evidence="6 7">
    <name type="scientific">Companilactobacillus mindensis DSM 14500</name>
    <dbReference type="NCBI Taxonomy" id="1423770"/>
    <lineage>
        <taxon>Bacteria</taxon>
        <taxon>Bacillati</taxon>
        <taxon>Bacillota</taxon>
        <taxon>Bacilli</taxon>
        <taxon>Lactobacillales</taxon>
        <taxon>Lactobacillaceae</taxon>
        <taxon>Companilactobacillus</taxon>
    </lineage>
</organism>
<accession>A0A0R1QIX6</accession>
<dbReference type="STRING" id="1423770.FD29_GL001997"/>
<dbReference type="GO" id="GO:0016887">
    <property type="term" value="F:ATP hydrolysis activity"/>
    <property type="evidence" value="ECO:0007669"/>
    <property type="project" value="InterPro"/>
</dbReference>
<dbReference type="Proteomes" id="UP000050872">
    <property type="component" value="Unassembled WGS sequence"/>
</dbReference>
<dbReference type="RefSeq" id="WP_057887629.1">
    <property type="nucleotide sequence ID" value="NZ_AZEZ01000032.1"/>
</dbReference>
<dbReference type="InterPro" id="IPR003439">
    <property type="entry name" value="ABC_transporter-like_ATP-bd"/>
</dbReference>
<dbReference type="PANTHER" id="PTHR43335:SF4">
    <property type="entry name" value="ABC TRANSPORTER, ATP-BINDING PROTEIN"/>
    <property type="match status" value="1"/>
</dbReference>
<dbReference type="SMART" id="SM00382">
    <property type="entry name" value="AAA"/>
    <property type="match status" value="1"/>
</dbReference>
<name>A0A0R1QIX6_9LACO</name>
<sequence>MLAIETDNLSKNYHEFQALNNVNLKIESGSIYGFIGLNGAGKTTTMRILLNMIKASKGNAQILGQDISHVSAEFWNQVGYLIETPHAYKNMTVKENLDIYGELRMLSKHDRRKRINELMDILQLTQYKNTLVRDLSLGNNQKIGLIKALIHHPKILLLDEPTNGLDPTGLTAVRRLILDEAKNYGTTILISSHILDEMEKMVTEIGILNHGQLILQQSRNEFEKDARKTLHLKFSSASDMQAAKIVMKYILVRESPKERKIEVPIIAEKTVNQVEQTLATNQIFPISNHVERESLEKYFLREIGEKQ</sequence>